<dbReference type="SUPFAM" id="SSF52172">
    <property type="entry name" value="CheY-like"/>
    <property type="match status" value="1"/>
</dbReference>
<proteinExistence type="predicted"/>
<dbReference type="PROSITE" id="PS50930">
    <property type="entry name" value="HTH_LYTTR"/>
    <property type="match status" value="1"/>
</dbReference>
<dbReference type="Gene3D" id="2.40.50.1020">
    <property type="entry name" value="LytTr DNA-binding domain"/>
    <property type="match status" value="1"/>
</dbReference>
<dbReference type="GO" id="GO:0000156">
    <property type="term" value="F:phosphorelay response regulator activity"/>
    <property type="evidence" value="ECO:0007669"/>
    <property type="project" value="InterPro"/>
</dbReference>
<feature type="modified residue" description="4-aspartylphosphate" evidence="1">
    <location>
        <position position="61"/>
    </location>
</feature>
<dbReference type="PROSITE" id="PS50110">
    <property type="entry name" value="RESPONSE_REGULATORY"/>
    <property type="match status" value="1"/>
</dbReference>
<evidence type="ECO:0000259" key="3">
    <source>
        <dbReference type="PROSITE" id="PS50930"/>
    </source>
</evidence>
<evidence type="ECO:0000313" key="5">
    <source>
        <dbReference type="Proteomes" id="UP000191055"/>
    </source>
</evidence>
<dbReference type="PANTHER" id="PTHR37299:SF1">
    <property type="entry name" value="STAGE 0 SPORULATION PROTEIN A HOMOLOG"/>
    <property type="match status" value="1"/>
</dbReference>
<dbReference type="Proteomes" id="UP000191055">
    <property type="component" value="Unassembled WGS sequence"/>
</dbReference>
<protein>
    <submittedName>
        <fullName evidence="4">Two component transcriptional regulator, LytTR family</fullName>
    </submittedName>
</protein>
<dbReference type="InterPro" id="IPR001789">
    <property type="entry name" value="Sig_transdc_resp-reg_receiver"/>
</dbReference>
<feature type="domain" description="Response regulatory" evidence="2">
    <location>
        <begin position="9"/>
        <end position="122"/>
    </location>
</feature>
<dbReference type="InterPro" id="IPR007492">
    <property type="entry name" value="LytTR_DNA-bd_dom"/>
</dbReference>
<dbReference type="STRING" id="889453.SAMN03080601_01513"/>
<dbReference type="InterPro" id="IPR011006">
    <property type="entry name" value="CheY-like_superfamily"/>
</dbReference>
<sequence length="249" mass="28493">MSATTETIKTCIIDDELPARDNLKAMLNALCPNIEIVGEAESVLTGLKCIRTHRPQLIFLDVQMTDGTGFDLLNRLEFDNFNLIFLTAHDEYAIKAFRYSAIDYLLKPLDPDDLINSVKKVEKHIQHINKEKDIQYDNIANGKRIILKTSDNIYIVNIDEIIRCEANCNYTTFFLHGNQKIMVSKTLKEQETILLPHGFFRTHQSHLVNLQQIVRINKSDGNSVVMSDNSHVPVSSRKKDDLIHKIESL</sequence>
<gene>
    <name evidence="4" type="ORF">SAMN03080601_01513</name>
</gene>
<dbReference type="Pfam" id="PF00072">
    <property type="entry name" value="Response_reg"/>
    <property type="match status" value="1"/>
</dbReference>
<keyword evidence="1" id="KW-0597">Phosphoprotein</keyword>
<dbReference type="RefSeq" id="WP_079557281.1">
    <property type="nucleotide sequence ID" value="NZ_CP021904.1"/>
</dbReference>
<dbReference type="GO" id="GO:0003677">
    <property type="term" value="F:DNA binding"/>
    <property type="evidence" value="ECO:0007669"/>
    <property type="project" value="InterPro"/>
</dbReference>
<dbReference type="Gene3D" id="3.40.50.2300">
    <property type="match status" value="1"/>
</dbReference>
<reference evidence="4 5" key="1">
    <citation type="submission" date="2017-02" db="EMBL/GenBank/DDBJ databases">
        <authorList>
            <person name="Peterson S.W."/>
        </authorList>
    </citation>
    <scope>NUCLEOTIDE SEQUENCE [LARGE SCALE GENOMIC DNA]</scope>
    <source>
        <strain evidence="4 5">DSM 24412</strain>
    </source>
</reference>
<dbReference type="PANTHER" id="PTHR37299">
    <property type="entry name" value="TRANSCRIPTIONAL REGULATOR-RELATED"/>
    <property type="match status" value="1"/>
</dbReference>
<keyword evidence="5" id="KW-1185">Reference proteome</keyword>
<dbReference type="AlphaFoldDB" id="A0A1T5F810"/>
<accession>A0A1T5F810</accession>
<organism evidence="4 5">
    <name type="scientific">Alkalitalea saponilacus</name>
    <dbReference type="NCBI Taxonomy" id="889453"/>
    <lineage>
        <taxon>Bacteria</taxon>
        <taxon>Pseudomonadati</taxon>
        <taxon>Bacteroidota</taxon>
        <taxon>Bacteroidia</taxon>
        <taxon>Marinilabiliales</taxon>
        <taxon>Marinilabiliaceae</taxon>
        <taxon>Alkalitalea</taxon>
    </lineage>
</organism>
<evidence type="ECO:0000256" key="1">
    <source>
        <dbReference type="PROSITE-ProRule" id="PRU00169"/>
    </source>
</evidence>
<dbReference type="SMART" id="SM00448">
    <property type="entry name" value="REC"/>
    <property type="match status" value="1"/>
</dbReference>
<dbReference type="EMBL" id="FUYV01000007">
    <property type="protein sequence ID" value="SKB92305.1"/>
    <property type="molecule type" value="Genomic_DNA"/>
</dbReference>
<dbReference type="Pfam" id="PF04397">
    <property type="entry name" value="LytTR"/>
    <property type="match status" value="1"/>
</dbReference>
<dbReference type="InterPro" id="IPR046947">
    <property type="entry name" value="LytR-like"/>
</dbReference>
<dbReference type="OrthoDB" id="1490554at2"/>
<name>A0A1T5F810_9BACT</name>
<feature type="domain" description="HTH LytTR-type" evidence="3">
    <location>
        <begin position="145"/>
        <end position="248"/>
    </location>
</feature>
<dbReference type="KEGG" id="asx:CDL62_13840"/>
<dbReference type="SMART" id="SM00850">
    <property type="entry name" value="LytTR"/>
    <property type="match status" value="1"/>
</dbReference>
<evidence type="ECO:0000259" key="2">
    <source>
        <dbReference type="PROSITE" id="PS50110"/>
    </source>
</evidence>
<evidence type="ECO:0000313" key="4">
    <source>
        <dbReference type="EMBL" id="SKB92305.1"/>
    </source>
</evidence>